<keyword evidence="2" id="KW-1185">Reference proteome</keyword>
<proteinExistence type="predicted"/>
<dbReference type="Pfam" id="PF12239">
    <property type="entry name" value="DUF3605"/>
    <property type="match status" value="1"/>
</dbReference>
<accession>A0A3D8RJ81</accession>
<dbReference type="OrthoDB" id="10053431at2759"/>
<dbReference type="GO" id="GO:0005737">
    <property type="term" value="C:cytoplasm"/>
    <property type="evidence" value="ECO:0007669"/>
    <property type="project" value="TreeGrafter"/>
</dbReference>
<protein>
    <submittedName>
        <fullName evidence="1">Uncharacterized protein</fullName>
    </submittedName>
</protein>
<sequence>MGSIHRDADTEAAPSLPYWQVNVPAAQRTESCPEFLAGLSSKDIGILATPDPAYHLLSWPHVRSIIAANRLDRFQRVPSQLRRYLAFIHAIKSQYGSVMAFIVSERLRWDLPICPREPLGGGKLRPSPFNSAAEDVKILWNDWPYGIDERIVHLVVWTKFELQDDPVTGDLTEQARGEIEAFVDQVFYGRVGKENFFKQEADVKRNGWLTSSVSVSYEQVIWFKNWKALKSVHAVEHFHVMLFDPPREFVEEVTGGDVPLCRNA</sequence>
<dbReference type="EMBL" id="PDLN01000010">
    <property type="protein sequence ID" value="RDW73988.1"/>
    <property type="molecule type" value="Genomic_DNA"/>
</dbReference>
<gene>
    <name evidence="1" type="ORF">BP5796_07430</name>
</gene>
<dbReference type="PANTHER" id="PTHR35020:SF4">
    <property type="entry name" value="N-ACETYLGLUCOSAMINE-INDUCED PROTEIN 1"/>
    <property type="match status" value="1"/>
</dbReference>
<dbReference type="Proteomes" id="UP000256328">
    <property type="component" value="Unassembled WGS sequence"/>
</dbReference>
<evidence type="ECO:0000313" key="1">
    <source>
        <dbReference type="EMBL" id="RDW73988.1"/>
    </source>
</evidence>
<organism evidence="1 2">
    <name type="scientific">Coleophoma crateriformis</name>
    <dbReference type="NCBI Taxonomy" id="565419"/>
    <lineage>
        <taxon>Eukaryota</taxon>
        <taxon>Fungi</taxon>
        <taxon>Dikarya</taxon>
        <taxon>Ascomycota</taxon>
        <taxon>Pezizomycotina</taxon>
        <taxon>Leotiomycetes</taxon>
        <taxon>Helotiales</taxon>
        <taxon>Dermateaceae</taxon>
        <taxon>Coleophoma</taxon>
    </lineage>
</organism>
<dbReference type="PANTHER" id="PTHR35020">
    <property type="entry name" value="N-ACETYLGLUCOSAMINE-INDUCED PROTEIN 1"/>
    <property type="match status" value="1"/>
</dbReference>
<name>A0A3D8RJ81_9HELO</name>
<dbReference type="InterPro" id="IPR022036">
    <property type="entry name" value="DUF3605"/>
</dbReference>
<dbReference type="GO" id="GO:0006044">
    <property type="term" value="P:N-acetylglucosamine metabolic process"/>
    <property type="evidence" value="ECO:0007669"/>
    <property type="project" value="TreeGrafter"/>
</dbReference>
<comment type="caution">
    <text evidence="1">The sequence shown here is derived from an EMBL/GenBank/DDBJ whole genome shotgun (WGS) entry which is preliminary data.</text>
</comment>
<reference evidence="1 2" key="1">
    <citation type="journal article" date="2018" name="IMA Fungus">
        <title>IMA Genome-F 9: Draft genome sequence of Annulohypoxylon stygium, Aspergillus mulundensis, Berkeleyomyces basicola (syn. Thielaviopsis basicola), Ceratocystis smalleyi, two Cercospora beticola strains, Coleophoma cylindrospora, Fusarium fracticaudum, Phialophora cf. hyalina, and Morchella septimelata.</title>
        <authorList>
            <person name="Wingfield B.D."/>
            <person name="Bills G.F."/>
            <person name="Dong Y."/>
            <person name="Huang W."/>
            <person name="Nel W.J."/>
            <person name="Swalarsk-Parry B.S."/>
            <person name="Vaghefi N."/>
            <person name="Wilken P.M."/>
            <person name="An Z."/>
            <person name="de Beer Z.W."/>
            <person name="De Vos L."/>
            <person name="Chen L."/>
            <person name="Duong T.A."/>
            <person name="Gao Y."/>
            <person name="Hammerbacher A."/>
            <person name="Kikkert J.R."/>
            <person name="Li Y."/>
            <person name="Li H."/>
            <person name="Li K."/>
            <person name="Li Q."/>
            <person name="Liu X."/>
            <person name="Ma X."/>
            <person name="Naidoo K."/>
            <person name="Pethybridge S.J."/>
            <person name="Sun J."/>
            <person name="Steenkamp E.T."/>
            <person name="van der Nest M.A."/>
            <person name="van Wyk S."/>
            <person name="Wingfield M.J."/>
            <person name="Xiong C."/>
            <person name="Yue Q."/>
            <person name="Zhang X."/>
        </authorList>
    </citation>
    <scope>NUCLEOTIDE SEQUENCE [LARGE SCALE GENOMIC DNA]</scope>
    <source>
        <strain evidence="1 2">BP5796</strain>
    </source>
</reference>
<dbReference type="AlphaFoldDB" id="A0A3D8RJ81"/>
<evidence type="ECO:0000313" key="2">
    <source>
        <dbReference type="Proteomes" id="UP000256328"/>
    </source>
</evidence>